<dbReference type="OrthoDB" id="10352746at2759"/>
<keyword evidence="1" id="KW-0732">Signal</keyword>
<dbReference type="AlphaFoldDB" id="A0A368GL83"/>
<reference evidence="2 3" key="1">
    <citation type="submission" date="2014-10" db="EMBL/GenBank/DDBJ databases">
        <title>Draft genome of the hookworm Ancylostoma caninum.</title>
        <authorList>
            <person name="Mitreva M."/>
        </authorList>
    </citation>
    <scope>NUCLEOTIDE SEQUENCE [LARGE SCALE GENOMIC DNA]</scope>
    <source>
        <strain evidence="2 3">Baltimore</strain>
    </source>
</reference>
<evidence type="ECO:0008006" key="4">
    <source>
        <dbReference type="Google" id="ProtNLM"/>
    </source>
</evidence>
<keyword evidence="3" id="KW-1185">Reference proteome</keyword>
<evidence type="ECO:0000313" key="2">
    <source>
        <dbReference type="EMBL" id="RCN45142.1"/>
    </source>
</evidence>
<dbReference type="EMBL" id="JOJR01000109">
    <property type="protein sequence ID" value="RCN45142.1"/>
    <property type="molecule type" value="Genomic_DNA"/>
</dbReference>
<feature type="chain" id="PRO_5016860014" description="Saposin B-type domain-containing protein" evidence="1">
    <location>
        <begin position="17"/>
        <end position="106"/>
    </location>
</feature>
<comment type="caution">
    <text evidence="2">The sequence shown here is derived from an EMBL/GenBank/DDBJ whole genome shotgun (WGS) entry which is preliminary data.</text>
</comment>
<accession>A0A368GL83</accession>
<evidence type="ECO:0000256" key="1">
    <source>
        <dbReference type="SAM" id="SignalP"/>
    </source>
</evidence>
<proteinExistence type="predicted"/>
<sequence>MKWIVMLIALFCGITAKDWEKCETCLFVMSGYEIFPAIFPELTGKKLEDFTCSRAQKQGGAGKLCREMLRELKGSRTLQRKLKEHYEKESLVYSFCESEMSRKYCP</sequence>
<feature type="signal peptide" evidence="1">
    <location>
        <begin position="1"/>
        <end position="16"/>
    </location>
</feature>
<organism evidence="2 3">
    <name type="scientific">Ancylostoma caninum</name>
    <name type="common">Dog hookworm</name>
    <dbReference type="NCBI Taxonomy" id="29170"/>
    <lineage>
        <taxon>Eukaryota</taxon>
        <taxon>Metazoa</taxon>
        <taxon>Ecdysozoa</taxon>
        <taxon>Nematoda</taxon>
        <taxon>Chromadorea</taxon>
        <taxon>Rhabditida</taxon>
        <taxon>Rhabditina</taxon>
        <taxon>Rhabditomorpha</taxon>
        <taxon>Strongyloidea</taxon>
        <taxon>Ancylostomatidae</taxon>
        <taxon>Ancylostomatinae</taxon>
        <taxon>Ancylostoma</taxon>
    </lineage>
</organism>
<protein>
    <recommendedName>
        <fullName evidence="4">Saposin B-type domain-containing protein</fullName>
    </recommendedName>
</protein>
<evidence type="ECO:0000313" key="3">
    <source>
        <dbReference type="Proteomes" id="UP000252519"/>
    </source>
</evidence>
<gene>
    <name evidence="2" type="ORF">ANCCAN_08829</name>
</gene>
<dbReference type="Proteomes" id="UP000252519">
    <property type="component" value="Unassembled WGS sequence"/>
</dbReference>
<name>A0A368GL83_ANCCA</name>